<name>A0A9X1NSW6_9HYPH</name>
<accession>A0A9X1NSW6</accession>
<evidence type="ECO:0000313" key="3">
    <source>
        <dbReference type="Proteomes" id="UP001139089"/>
    </source>
</evidence>
<proteinExistence type="predicted"/>
<dbReference type="EMBL" id="JAJOZR010000007">
    <property type="protein sequence ID" value="MCD7109715.1"/>
    <property type="molecule type" value="Genomic_DNA"/>
</dbReference>
<protein>
    <submittedName>
        <fullName evidence="2">Uncharacterized protein</fullName>
    </submittedName>
</protein>
<dbReference type="InterPro" id="IPR010916">
    <property type="entry name" value="TonB_box_CS"/>
</dbReference>
<keyword evidence="3" id="KW-1185">Reference proteome</keyword>
<dbReference type="RefSeq" id="WP_231814592.1">
    <property type="nucleotide sequence ID" value="NZ_JAJOZR010000007.1"/>
</dbReference>
<comment type="caution">
    <text evidence="2">The sequence shown here is derived from an EMBL/GenBank/DDBJ whole genome shotgun (WGS) entry which is preliminary data.</text>
</comment>
<evidence type="ECO:0000313" key="2">
    <source>
        <dbReference type="EMBL" id="MCD7109715.1"/>
    </source>
</evidence>
<dbReference type="PROSITE" id="PS00430">
    <property type="entry name" value="TONB_DEPENDENT_REC_1"/>
    <property type="match status" value="1"/>
</dbReference>
<dbReference type="AlphaFoldDB" id="A0A9X1NSW6"/>
<reference evidence="2" key="1">
    <citation type="submission" date="2021-12" db="EMBL/GenBank/DDBJ databases">
        <authorList>
            <person name="Li Y."/>
        </authorList>
    </citation>
    <scope>NUCLEOTIDE SEQUENCE</scope>
    <source>
        <strain evidence="2">DKSPLA3</strain>
    </source>
</reference>
<dbReference type="Proteomes" id="UP001139089">
    <property type="component" value="Unassembled WGS sequence"/>
</dbReference>
<gene>
    <name evidence="2" type="ORF">LRX75_11770</name>
</gene>
<feature type="region of interest" description="Disordered" evidence="1">
    <location>
        <begin position="1"/>
        <end position="22"/>
    </location>
</feature>
<organism evidence="2 3">
    <name type="scientific">Rhizobium quercicola</name>
    <dbReference type="NCBI Taxonomy" id="2901226"/>
    <lineage>
        <taxon>Bacteria</taxon>
        <taxon>Pseudomonadati</taxon>
        <taxon>Pseudomonadota</taxon>
        <taxon>Alphaproteobacteria</taxon>
        <taxon>Hyphomicrobiales</taxon>
        <taxon>Rhizobiaceae</taxon>
        <taxon>Rhizobium/Agrobacterium group</taxon>
        <taxon>Rhizobium</taxon>
    </lineage>
</organism>
<evidence type="ECO:0000256" key="1">
    <source>
        <dbReference type="SAM" id="MobiDB-lite"/>
    </source>
</evidence>
<sequence>MAYDKTKDPSTGNPYISGRRKAARHPKGVTVVASDTVDLAAYAAGLVVITAGNIKYLPSQNADADTITVTAAPVGFIIPHQVRRVFATGTTGAVATLEG</sequence>